<keyword evidence="1" id="KW-0472">Membrane</keyword>
<evidence type="ECO:0000313" key="2">
    <source>
        <dbReference type="EMBL" id="SOC40597.1"/>
    </source>
</evidence>
<keyword evidence="3" id="KW-1185">Reference proteome</keyword>
<protein>
    <submittedName>
        <fullName evidence="2">Uncharacterized protein</fullName>
    </submittedName>
</protein>
<evidence type="ECO:0000256" key="1">
    <source>
        <dbReference type="SAM" id="Phobius"/>
    </source>
</evidence>
<evidence type="ECO:0000313" key="3">
    <source>
        <dbReference type="Proteomes" id="UP000219252"/>
    </source>
</evidence>
<name>A0A285UFY7_9BACL</name>
<keyword evidence="1" id="KW-1133">Transmembrane helix</keyword>
<dbReference type="RefSeq" id="WP_097149834.1">
    <property type="nucleotide sequence ID" value="NZ_OBQC01000008.1"/>
</dbReference>
<gene>
    <name evidence="2" type="ORF">SAMN05877842_10878</name>
</gene>
<dbReference type="Proteomes" id="UP000219252">
    <property type="component" value="Unassembled WGS sequence"/>
</dbReference>
<organism evidence="2 3">
    <name type="scientific">Ureibacillus acetophenoni</name>
    <dbReference type="NCBI Taxonomy" id="614649"/>
    <lineage>
        <taxon>Bacteria</taxon>
        <taxon>Bacillati</taxon>
        <taxon>Bacillota</taxon>
        <taxon>Bacilli</taxon>
        <taxon>Bacillales</taxon>
        <taxon>Caryophanaceae</taxon>
        <taxon>Ureibacillus</taxon>
    </lineage>
</organism>
<dbReference type="EMBL" id="OBQC01000008">
    <property type="protein sequence ID" value="SOC40597.1"/>
    <property type="molecule type" value="Genomic_DNA"/>
</dbReference>
<reference evidence="3" key="1">
    <citation type="submission" date="2017-08" db="EMBL/GenBank/DDBJ databases">
        <authorList>
            <person name="Varghese N."/>
            <person name="Submissions S."/>
        </authorList>
    </citation>
    <scope>NUCLEOTIDE SEQUENCE [LARGE SCALE GENOMIC DNA]</scope>
    <source>
        <strain evidence="3">JC23</strain>
    </source>
</reference>
<dbReference type="AlphaFoldDB" id="A0A285UFY7"/>
<feature type="transmembrane region" description="Helical" evidence="1">
    <location>
        <begin position="7"/>
        <end position="29"/>
    </location>
</feature>
<accession>A0A285UFY7</accession>
<proteinExistence type="predicted"/>
<sequence length="265" mass="31178">MRKILTFLLIVPIFFILIIGLIIFDYIYFPLISYKAEDVAEKFLEEKYNEDFNIGESSFSKPLGDYFGTYQIHAHPVSNPTLTARISVTEDMDPLWDDYLDTKWRAELNEQFGLVYKELYGSVENYSYMVNVSFPDDADTKYTAANTYEDIFKNDHNSIGNIVFLNIILNSANDMDDQLDKAFQLVQYLKEQDLEYFSVDINFYNEKLGQTISEQDNELSYHEFTNKHLIAREYILDFSYDSRYVESKSELEQIKAATDLKEYLR</sequence>
<dbReference type="OrthoDB" id="2964876at2"/>
<keyword evidence="1" id="KW-0812">Transmembrane</keyword>